<organism evidence="3 4">
    <name type="scientific">Moraxella lacunata</name>
    <dbReference type="NCBI Taxonomy" id="477"/>
    <lineage>
        <taxon>Bacteria</taxon>
        <taxon>Pseudomonadati</taxon>
        <taxon>Pseudomonadota</taxon>
        <taxon>Gammaproteobacteria</taxon>
        <taxon>Moraxellales</taxon>
        <taxon>Moraxellaceae</taxon>
        <taxon>Moraxella</taxon>
    </lineage>
</organism>
<gene>
    <name evidence="3" type="ORF">NCTC10359_02425</name>
</gene>
<reference evidence="3 4" key="1">
    <citation type="submission" date="2018-06" db="EMBL/GenBank/DDBJ databases">
        <authorList>
            <consortium name="Pathogen Informatics"/>
            <person name="Doyle S."/>
        </authorList>
    </citation>
    <scope>NUCLEOTIDE SEQUENCE [LARGE SCALE GENOMIC DNA]</scope>
    <source>
        <strain evidence="3 4">NCTC10359</strain>
    </source>
</reference>
<accession>A0A378TTM8</accession>
<sequence>MDITHLAKILFCATALFIPTVSSALSYAVPTVSVQNVATAIRMTGATLAVSVAVKQLLKGVDFVMDPENNQARSKEKVDYCSHGGTPCVNTPEEAVKYAMQSDFAVHWKYPFKGCKLDPKQGNGTINCTFEKDGDIRTVAFFSFNTIVKSASYEEIAEQIIANAKNGDKEAIAYLQSVVNQNKLKPSVPANPPKDETKPDVKPKPANPPKLLNPPKKKEDKNETDNAPTKAECNTAIKILEQYERLSSKSGSRLSPKRIQELNAKRDLRTITIYDLPASLRSKFPARFLGMTLSEIRAVCSKAR</sequence>
<keyword evidence="2" id="KW-0732">Signal</keyword>
<feature type="chain" id="PRO_5017019910" evidence="2">
    <location>
        <begin position="25"/>
        <end position="304"/>
    </location>
</feature>
<dbReference type="AlphaFoldDB" id="A0A378TTM8"/>
<protein>
    <submittedName>
        <fullName evidence="3">Uncharacterized protein</fullName>
    </submittedName>
</protein>
<name>A0A378TTM8_MORLA</name>
<feature type="compositionally biased region" description="Basic and acidic residues" evidence="1">
    <location>
        <begin position="193"/>
        <end position="203"/>
    </location>
</feature>
<evidence type="ECO:0000313" key="4">
    <source>
        <dbReference type="Proteomes" id="UP000254437"/>
    </source>
</evidence>
<dbReference type="Proteomes" id="UP000254437">
    <property type="component" value="Unassembled WGS sequence"/>
</dbReference>
<proteinExistence type="predicted"/>
<dbReference type="EMBL" id="UGQU01000003">
    <property type="protein sequence ID" value="STZ63981.1"/>
    <property type="molecule type" value="Genomic_DNA"/>
</dbReference>
<evidence type="ECO:0000256" key="2">
    <source>
        <dbReference type="SAM" id="SignalP"/>
    </source>
</evidence>
<feature type="region of interest" description="Disordered" evidence="1">
    <location>
        <begin position="184"/>
        <end position="231"/>
    </location>
</feature>
<feature type="signal peptide" evidence="2">
    <location>
        <begin position="1"/>
        <end position="24"/>
    </location>
</feature>
<evidence type="ECO:0000256" key="1">
    <source>
        <dbReference type="SAM" id="MobiDB-lite"/>
    </source>
</evidence>
<dbReference type="RefSeq" id="WP_115008248.1">
    <property type="nucleotide sequence ID" value="NZ_UGQU01000003.1"/>
</dbReference>
<evidence type="ECO:0000313" key="3">
    <source>
        <dbReference type="EMBL" id="STZ63981.1"/>
    </source>
</evidence>